<sequence>MSRRQSRRKKNVSDAYT</sequence>
<evidence type="ECO:0000313" key="1">
    <source>
        <dbReference type="EMBL" id="JAE11637.1"/>
    </source>
</evidence>
<dbReference type="AlphaFoldDB" id="A0A0A9FH53"/>
<proteinExistence type="predicted"/>
<protein>
    <submittedName>
        <fullName evidence="1">Uncharacterized protein</fullName>
    </submittedName>
</protein>
<dbReference type="EMBL" id="GBRH01186259">
    <property type="protein sequence ID" value="JAE11637.1"/>
    <property type="molecule type" value="Transcribed_RNA"/>
</dbReference>
<organism evidence="1">
    <name type="scientific">Arundo donax</name>
    <name type="common">Giant reed</name>
    <name type="synonym">Donax arundinaceus</name>
    <dbReference type="NCBI Taxonomy" id="35708"/>
    <lineage>
        <taxon>Eukaryota</taxon>
        <taxon>Viridiplantae</taxon>
        <taxon>Streptophyta</taxon>
        <taxon>Embryophyta</taxon>
        <taxon>Tracheophyta</taxon>
        <taxon>Spermatophyta</taxon>
        <taxon>Magnoliopsida</taxon>
        <taxon>Liliopsida</taxon>
        <taxon>Poales</taxon>
        <taxon>Poaceae</taxon>
        <taxon>PACMAD clade</taxon>
        <taxon>Arundinoideae</taxon>
        <taxon>Arundineae</taxon>
        <taxon>Arundo</taxon>
    </lineage>
</organism>
<reference evidence="1" key="2">
    <citation type="journal article" date="2015" name="Data Brief">
        <title>Shoot transcriptome of the giant reed, Arundo donax.</title>
        <authorList>
            <person name="Barrero R.A."/>
            <person name="Guerrero F.D."/>
            <person name="Moolhuijzen P."/>
            <person name="Goolsby J.A."/>
            <person name="Tidwell J."/>
            <person name="Bellgard S.E."/>
            <person name="Bellgard M.I."/>
        </authorList>
    </citation>
    <scope>NUCLEOTIDE SEQUENCE</scope>
    <source>
        <tissue evidence="1">Shoot tissue taken approximately 20 cm above the soil surface</tissue>
    </source>
</reference>
<reference evidence="1" key="1">
    <citation type="submission" date="2014-09" db="EMBL/GenBank/DDBJ databases">
        <authorList>
            <person name="Magalhaes I.L.F."/>
            <person name="Oliveira U."/>
            <person name="Santos F.R."/>
            <person name="Vidigal T.H.D.A."/>
            <person name="Brescovit A.D."/>
            <person name="Santos A.J."/>
        </authorList>
    </citation>
    <scope>NUCLEOTIDE SEQUENCE</scope>
    <source>
        <tissue evidence="1">Shoot tissue taken approximately 20 cm above the soil surface</tissue>
    </source>
</reference>
<name>A0A0A9FH53_ARUDO</name>
<accession>A0A0A9FH53</accession>